<reference evidence="3 4" key="1">
    <citation type="submission" date="2020-03" db="EMBL/GenBank/DDBJ databases">
        <title>Draft Genome Sequence of Cudoniella acicularis.</title>
        <authorList>
            <person name="Buettner E."/>
            <person name="Kellner H."/>
        </authorList>
    </citation>
    <scope>NUCLEOTIDE SEQUENCE [LARGE SCALE GENOMIC DNA]</scope>
    <source>
        <strain evidence="3 4">DSM 108380</strain>
    </source>
</reference>
<feature type="region of interest" description="Disordered" evidence="1">
    <location>
        <begin position="152"/>
        <end position="176"/>
    </location>
</feature>
<evidence type="ECO:0000313" key="3">
    <source>
        <dbReference type="EMBL" id="KAF4624971.1"/>
    </source>
</evidence>
<comment type="caution">
    <text evidence="3">The sequence shown here is derived from an EMBL/GenBank/DDBJ whole genome shotgun (WGS) entry which is preliminary data.</text>
</comment>
<dbReference type="InterPro" id="IPR053931">
    <property type="entry name" value="RapZ_C"/>
</dbReference>
<name>A0A8H4VWA6_9HELO</name>
<feature type="compositionally biased region" description="Basic residues" evidence="1">
    <location>
        <begin position="1"/>
        <end position="11"/>
    </location>
</feature>
<evidence type="ECO:0000313" key="4">
    <source>
        <dbReference type="Proteomes" id="UP000566819"/>
    </source>
</evidence>
<dbReference type="AlphaFoldDB" id="A0A8H4VWA6"/>
<proteinExistence type="predicted"/>
<dbReference type="Proteomes" id="UP000566819">
    <property type="component" value="Unassembled WGS sequence"/>
</dbReference>
<feature type="compositionally biased region" description="Basic residues" evidence="1">
    <location>
        <begin position="227"/>
        <end position="241"/>
    </location>
</feature>
<accession>A0A8H4VWA6</accession>
<dbReference type="OrthoDB" id="10267139at2759"/>
<feature type="domain" description="RapZ C-terminal" evidence="2">
    <location>
        <begin position="184"/>
        <end position="224"/>
    </location>
</feature>
<protein>
    <recommendedName>
        <fullName evidence="2">RapZ C-terminal domain-containing protein</fullName>
    </recommendedName>
</protein>
<dbReference type="Pfam" id="PF22740">
    <property type="entry name" value="PapZ_C"/>
    <property type="match status" value="1"/>
</dbReference>
<gene>
    <name evidence="3" type="ORF">G7Y89_g13196</name>
</gene>
<feature type="compositionally biased region" description="Acidic residues" evidence="1">
    <location>
        <begin position="155"/>
        <end position="165"/>
    </location>
</feature>
<sequence length="256" mass="28912">MAFPTIHKKPYTSRPSDDDSTEATPPPEYVENVLPDKRLHVLKLISHGHSPPLNPAPHLKFDVRSLPNLPKHIRDAHNGTSKRLQEWLLRDSDFVVQRDMIVAGIRIVTGEIWGIGHEQTEIVEEVPGRAGKQRSWLSQDEDQDVVREVIREEGGEAEGMEDLTDESGPPADAEWSELPSHFSQIEIRVGISCAMGRHRSVAMVENIAREEWPGWEVRVEHRDIAKKSHNRKKSSGRKSRGIRGGSSGHHEDYDSC</sequence>
<dbReference type="EMBL" id="JAAMPI010001502">
    <property type="protein sequence ID" value="KAF4624971.1"/>
    <property type="molecule type" value="Genomic_DNA"/>
</dbReference>
<feature type="region of interest" description="Disordered" evidence="1">
    <location>
        <begin position="221"/>
        <end position="256"/>
    </location>
</feature>
<evidence type="ECO:0000256" key="1">
    <source>
        <dbReference type="SAM" id="MobiDB-lite"/>
    </source>
</evidence>
<feature type="region of interest" description="Disordered" evidence="1">
    <location>
        <begin position="1"/>
        <end position="30"/>
    </location>
</feature>
<evidence type="ECO:0000259" key="2">
    <source>
        <dbReference type="Pfam" id="PF22740"/>
    </source>
</evidence>
<organism evidence="3 4">
    <name type="scientific">Cudoniella acicularis</name>
    <dbReference type="NCBI Taxonomy" id="354080"/>
    <lineage>
        <taxon>Eukaryota</taxon>
        <taxon>Fungi</taxon>
        <taxon>Dikarya</taxon>
        <taxon>Ascomycota</taxon>
        <taxon>Pezizomycotina</taxon>
        <taxon>Leotiomycetes</taxon>
        <taxon>Helotiales</taxon>
        <taxon>Tricladiaceae</taxon>
        <taxon>Cudoniella</taxon>
    </lineage>
</organism>
<keyword evidence="4" id="KW-1185">Reference proteome</keyword>